<dbReference type="RefSeq" id="WP_005218417.1">
    <property type="nucleotide sequence ID" value="NZ_KI392038.1"/>
</dbReference>
<evidence type="ECO:0000313" key="1">
    <source>
        <dbReference type="EMBL" id="EEO24023.1"/>
    </source>
</evidence>
<sequence length="173" mass="20285">MRTSKAHITKWLESALNEAGGISNLRMAIECYTDVVKRLTGQKDNTMDLQAFFNKKGNERFLDIALEIEKTSVYFEGYLENYNTEQTKKLTPKLKEILGVRDDDKVFLTDTLEDDYLALKEFHKFELKDFTQERFINFFESVREKTDNFNQKIKDDLAKEQDLKLAKFLLGSD</sequence>
<proteinExistence type="predicted"/>
<comment type="caution">
    <text evidence="1">The sequence shown here is derived from an EMBL/GenBank/DDBJ whole genome shotgun (WGS) entry which is preliminary data.</text>
</comment>
<reference evidence="1 2" key="1">
    <citation type="journal article" date="2014" name="Genome Announc.">
        <title>Draft genome sequences of six enterohepatic helicobacter species isolated from humans and one from rhesus macaques.</title>
        <authorList>
            <person name="Shen Z."/>
            <person name="Sheh A."/>
            <person name="Young S.K."/>
            <person name="Abouelliel A."/>
            <person name="Ward D.V."/>
            <person name="Earl A.M."/>
            <person name="Fox J.G."/>
        </authorList>
    </citation>
    <scope>NUCLEOTIDE SEQUENCE [LARGE SCALE GENOMIC DNA]</scope>
    <source>
        <strain evidence="1 2">ATCC 43879</strain>
    </source>
</reference>
<organism evidence="1 2">
    <name type="scientific">Helicobacter bilis ATCC 43879</name>
    <dbReference type="NCBI Taxonomy" id="613026"/>
    <lineage>
        <taxon>Bacteria</taxon>
        <taxon>Pseudomonadati</taxon>
        <taxon>Campylobacterota</taxon>
        <taxon>Epsilonproteobacteria</taxon>
        <taxon>Campylobacterales</taxon>
        <taxon>Helicobacteraceae</taxon>
        <taxon>Helicobacter</taxon>
    </lineage>
</organism>
<protein>
    <submittedName>
        <fullName evidence="1">Uncharacterized protein</fullName>
    </submittedName>
</protein>
<evidence type="ECO:0000313" key="2">
    <source>
        <dbReference type="Proteomes" id="UP000005085"/>
    </source>
</evidence>
<accession>C3XG84</accession>
<dbReference type="AlphaFoldDB" id="C3XG84"/>
<name>C3XG84_9HELI</name>
<gene>
    <name evidence="1" type="ORF">HRAG_01080</name>
</gene>
<dbReference type="Proteomes" id="UP000005085">
    <property type="component" value="Unassembled WGS sequence"/>
</dbReference>
<dbReference type="HOGENOM" id="CLU_1545506_0_0_7"/>
<keyword evidence="2" id="KW-1185">Reference proteome</keyword>
<dbReference type="EMBL" id="ACDN02000030">
    <property type="protein sequence ID" value="EEO24023.1"/>
    <property type="molecule type" value="Genomic_DNA"/>
</dbReference>